<feature type="transmembrane region" description="Helical" evidence="2">
    <location>
        <begin position="49"/>
        <end position="73"/>
    </location>
</feature>
<protein>
    <submittedName>
        <fullName evidence="3">Uncharacterized protein</fullName>
    </submittedName>
</protein>
<evidence type="ECO:0000313" key="4">
    <source>
        <dbReference type="Proteomes" id="UP001295684"/>
    </source>
</evidence>
<evidence type="ECO:0000256" key="1">
    <source>
        <dbReference type="SAM" id="MobiDB-lite"/>
    </source>
</evidence>
<dbReference type="EMBL" id="CAMPGE010003345">
    <property type="protein sequence ID" value="CAI2362178.1"/>
    <property type="molecule type" value="Genomic_DNA"/>
</dbReference>
<comment type="caution">
    <text evidence="3">The sequence shown here is derived from an EMBL/GenBank/DDBJ whole genome shotgun (WGS) entry which is preliminary data.</text>
</comment>
<keyword evidence="2" id="KW-0812">Transmembrane</keyword>
<keyword evidence="2" id="KW-0472">Membrane</keyword>
<feature type="region of interest" description="Disordered" evidence="1">
    <location>
        <begin position="169"/>
        <end position="202"/>
    </location>
</feature>
<name>A0AAD1U5A9_EUPCR</name>
<reference evidence="3" key="1">
    <citation type="submission" date="2023-07" db="EMBL/GenBank/DDBJ databases">
        <authorList>
            <consortium name="AG Swart"/>
            <person name="Singh M."/>
            <person name="Singh A."/>
            <person name="Seah K."/>
            <person name="Emmerich C."/>
        </authorList>
    </citation>
    <scope>NUCLEOTIDE SEQUENCE</scope>
    <source>
        <strain evidence="3">DP1</strain>
    </source>
</reference>
<organism evidence="3 4">
    <name type="scientific">Euplotes crassus</name>
    <dbReference type="NCBI Taxonomy" id="5936"/>
    <lineage>
        <taxon>Eukaryota</taxon>
        <taxon>Sar</taxon>
        <taxon>Alveolata</taxon>
        <taxon>Ciliophora</taxon>
        <taxon>Intramacronucleata</taxon>
        <taxon>Spirotrichea</taxon>
        <taxon>Hypotrichia</taxon>
        <taxon>Euplotida</taxon>
        <taxon>Euplotidae</taxon>
        <taxon>Moneuplotes</taxon>
    </lineage>
</organism>
<feature type="region of interest" description="Disordered" evidence="1">
    <location>
        <begin position="447"/>
        <end position="485"/>
    </location>
</feature>
<evidence type="ECO:0000313" key="3">
    <source>
        <dbReference type="EMBL" id="CAI2362178.1"/>
    </source>
</evidence>
<dbReference type="Proteomes" id="UP001295684">
    <property type="component" value="Unassembled WGS sequence"/>
</dbReference>
<accession>A0AAD1U5A9</accession>
<sequence>MVRNRIYFDRNSIFSLCNNVQTSNSTCTPTCKYCCKGTKCQGQFECYKVYFVVLFCILGLCVLLSLILLLRVLCKYRKARRIFTFWSKHKLNKQGCVKNSIERLEYDGHLRSSCSLPDGQIREDNKQQDSSFNHTSQLKYGNRDVNRIKRLNGNLLECENPSEERFIHCQQQPSSTSLLEMSSRTATKNHQKSSTNVKTSSFETSFQNSQSVVPLHPMSQEYKMITPRKLGSLRDSAPPDEMTYEEPSKAQTSNMFERFAPNHQEPKEENKSNQLFDMNQFKIRTQVRNRQSTGGSQVNLCNAERDSHANIQNLRINSQNASSIYLSGETDEYNPNSSNPGPTKVKQIKKIRGKSRKPVKKEVPLRRTDEHLGSLDKFSPKNKEFNSIIDLSFGEPISIIPHQEVNLDDSFKGLLKKSIKEHKSDEHASAPFGMFFDRDIKVIYENEDEESSSDENQPRSKEISKGSVESSNKVEAFENSQIDQTGGETLRKEVLSLVSTPYTLTSHANVRSVSSEDQSKKKSISNLIRSKKRRVIKKGAKLNQTLV</sequence>
<feature type="region of interest" description="Disordered" evidence="1">
    <location>
        <begin position="230"/>
        <end position="250"/>
    </location>
</feature>
<proteinExistence type="predicted"/>
<dbReference type="AlphaFoldDB" id="A0AAD1U5A9"/>
<gene>
    <name evidence="3" type="ORF">ECRASSUSDP1_LOCUS3500</name>
</gene>
<feature type="compositionally biased region" description="Polar residues" evidence="1">
    <location>
        <begin position="467"/>
        <end position="485"/>
    </location>
</feature>
<keyword evidence="2" id="KW-1133">Transmembrane helix</keyword>
<keyword evidence="4" id="KW-1185">Reference proteome</keyword>
<evidence type="ECO:0000256" key="2">
    <source>
        <dbReference type="SAM" id="Phobius"/>
    </source>
</evidence>